<feature type="region of interest" description="Disordered" evidence="1">
    <location>
        <begin position="139"/>
        <end position="179"/>
    </location>
</feature>
<proteinExistence type="predicted"/>
<accession>B9FQ76</accession>
<reference evidence="2" key="1">
    <citation type="journal article" date="2005" name="PLoS Biol.">
        <title>The genomes of Oryza sativa: a history of duplications.</title>
        <authorList>
            <person name="Yu J."/>
            <person name="Wang J."/>
            <person name="Lin W."/>
            <person name="Li S."/>
            <person name="Li H."/>
            <person name="Zhou J."/>
            <person name="Ni P."/>
            <person name="Dong W."/>
            <person name="Hu S."/>
            <person name="Zeng C."/>
            <person name="Zhang J."/>
            <person name="Zhang Y."/>
            <person name="Li R."/>
            <person name="Xu Z."/>
            <person name="Li S."/>
            <person name="Li X."/>
            <person name="Zheng H."/>
            <person name="Cong L."/>
            <person name="Lin L."/>
            <person name="Yin J."/>
            <person name="Geng J."/>
            <person name="Li G."/>
            <person name="Shi J."/>
            <person name="Liu J."/>
            <person name="Lv H."/>
            <person name="Li J."/>
            <person name="Wang J."/>
            <person name="Deng Y."/>
            <person name="Ran L."/>
            <person name="Shi X."/>
            <person name="Wang X."/>
            <person name="Wu Q."/>
            <person name="Li C."/>
            <person name="Ren X."/>
            <person name="Wang J."/>
            <person name="Wang X."/>
            <person name="Li D."/>
            <person name="Liu D."/>
            <person name="Zhang X."/>
            <person name="Ji Z."/>
            <person name="Zhao W."/>
            <person name="Sun Y."/>
            <person name="Zhang Z."/>
            <person name="Bao J."/>
            <person name="Han Y."/>
            <person name="Dong L."/>
            <person name="Ji J."/>
            <person name="Chen P."/>
            <person name="Wu S."/>
            <person name="Liu J."/>
            <person name="Xiao Y."/>
            <person name="Bu D."/>
            <person name="Tan J."/>
            <person name="Yang L."/>
            <person name="Ye C."/>
            <person name="Zhang J."/>
            <person name="Xu J."/>
            <person name="Zhou Y."/>
            <person name="Yu Y."/>
            <person name="Zhang B."/>
            <person name="Zhuang S."/>
            <person name="Wei H."/>
            <person name="Liu B."/>
            <person name="Lei M."/>
            <person name="Yu H."/>
            <person name="Li Y."/>
            <person name="Xu H."/>
            <person name="Wei S."/>
            <person name="He X."/>
            <person name="Fang L."/>
            <person name="Zhang Z."/>
            <person name="Zhang Y."/>
            <person name="Huang X."/>
            <person name="Su Z."/>
            <person name="Tong W."/>
            <person name="Li J."/>
            <person name="Tong Z."/>
            <person name="Li S."/>
            <person name="Ye J."/>
            <person name="Wang L."/>
            <person name="Fang L."/>
            <person name="Lei T."/>
            <person name="Chen C."/>
            <person name="Chen H."/>
            <person name="Xu Z."/>
            <person name="Li H."/>
            <person name="Huang H."/>
            <person name="Zhang F."/>
            <person name="Xu H."/>
            <person name="Li N."/>
            <person name="Zhao C."/>
            <person name="Li S."/>
            <person name="Dong L."/>
            <person name="Huang Y."/>
            <person name="Li L."/>
            <person name="Xi Y."/>
            <person name="Qi Q."/>
            <person name="Li W."/>
            <person name="Zhang B."/>
            <person name="Hu W."/>
            <person name="Zhang Y."/>
            <person name="Tian X."/>
            <person name="Jiao Y."/>
            <person name="Liang X."/>
            <person name="Jin J."/>
            <person name="Gao L."/>
            <person name="Zheng W."/>
            <person name="Hao B."/>
            <person name="Liu S."/>
            <person name="Wang W."/>
            <person name="Yuan L."/>
            <person name="Cao M."/>
            <person name="McDermott J."/>
            <person name="Samudrala R."/>
            <person name="Wang J."/>
            <person name="Wong G.K."/>
            <person name="Yang H."/>
        </authorList>
    </citation>
    <scope>NUCLEOTIDE SEQUENCE [LARGE SCALE GENOMIC DNA]</scope>
</reference>
<evidence type="ECO:0000256" key="1">
    <source>
        <dbReference type="SAM" id="MobiDB-lite"/>
    </source>
</evidence>
<gene>
    <name evidence="2" type="ORF">OsJ_22156</name>
</gene>
<protein>
    <submittedName>
        <fullName evidence="2">Uncharacterized protein</fullName>
    </submittedName>
</protein>
<dbReference type="Proteomes" id="UP000007752">
    <property type="component" value="Chromosome 6"/>
</dbReference>
<dbReference type="PRINTS" id="PR01217">
    <property type="entry name" value="PRICHEXTENSN"/>
</dbReference>
<feature type="compositionally biased region" description="Pro residues" evidence="1">
    <location>
        <begin position="37"/>
        <end position="47"/>
    </location>
</feature>
<evidence type="ECO:0000313" key="2">
    <source>
        <dbReference type="EMBL" id="EEE66118.1"/>
    </source>
</evidence>
<dbReference type="AlphaFoldDB" id="B9FQ76"/>
<dbReference type="EMBL" id="CM000143">
    <property type="protein sequence ID" value="EEE66118.1"/>
    <property type="molecule type" value="Genomic_DNA"/>
</dbReference>
<feature type="compositionally biased region" description="Pro residues" evidence="1">
    <location>
        <begin position="144"/>
        <end position="160"/>
    </location>
</feature>
<dbReference type="HOGENOM" id="CLU_1368195_0_0_1"/>
<sequence length="200" mass="20927">MRHRRPPPPPSPATTGVAASVPDQVRRCRIHRGLRPQPQPASLPPSRPSAGAAPPPRRRPLPRPPCRHPLPLSSPLASPPHPWWPRSSAVRSTSTACSPVPSPSCAGALLLPVSVLPRLAAHRSIDMCLRCSASSRAAALSPSTQPPPPPPTSSPAPPSAAGPLGLPNTRPGMPTRPACNLFDEMAHKDAASYTAMSNRG</sequence>
<reference evidence="2" key="2">
    <citation type="submission" date="2008-12" db="EMBL/GenBank/DDBJ databases">
        <title>Improved gene annotation of the rice (Oryza sativa) genomes.</title>
        <authorList>
            <person name="Wang J."/>
            <person name="Li R."/>
            <person name="Fan W."/>
            <person name="Huang Q."/>
            <person name="Zhang J."/>
            <person name="Zhou Y."/>
            <person name="Hu Y."/>
            <person name="Zi S."/>
            <person name="Li J."/>
            <person name="Ni P."/>
            <person name="Zheng H."/>
            <person name="Zhang Y."/>
            <person name="Zhao M."/>
            <person name="Hao Q."/>
            <person name="McDermott J."/>
            <person name="Samudrala R."/>
            <person name="Kristiansen K."/>
            <person name="Wong G.K.-S."/>
        </authorList>
    </citation>
    <scope>NUCLEOTIDE SEQUENCE</scope>
</reference>
<organism evidence="2">
    <name type="scientific">Oryza sativa subsp. japonica</name>
    <name type="common">Rice</name>
    <dbReference type="NCBI Taxonomy" id="39947"/>
    <lineage>
        <taxon>Eukaryota</taxon>
        <taxon>Viridiplantae</taxon>
        <taxon>Streptophyta</taxon>
        <taxon>Embryophyta</taxon>
        <taxon>Tracheophyta</taxon>
        <taxon>Spermatophyta</taxon>
        <taxon>Magnoliopsida</taxon>
        <taxon>Liliopsida</taxon>
        <taxon>Poales</taxon>
        <taxon>Poaceae</taxon>
        <taxon>BOP clade</taxon>
        <taxon>Oryzoideae</taxon>
        <taxon>Oryzeae</taxon>
        <taxon>Oryzinae</taxon>
        <taxon>Oryza</taxon>
        <taxon>Oryza sativa</taxon>
    </lineage>
</organism>
<name>B9FQ76_ORYSJ</name>
<feature type="region of interest" description="Disordered" evidence="1">
    <location>
        <begin position="1"/>
        <end position="101"/>
    </location>
</feature>